<dbReference type="PRINTS" id="PR00080">
    <property type="entry name" value="SDRFAMILY"/>
</dbReference>
<dbReference type="CDD" id="cd05233">
    <property type="entry name" value="SDR_c"/>
    <property type="match status" value="1"/>
</dbReference>
<organism evidence="3 4">
    <name type="scientific">Hypericibacter adhaerens</name>
    <dbReference type="NCBI Taxonomy" id="2602016"/>
    <lineage>
        <taxon>Bacteria</taxon>
        <taxon>Pseudomonadati</taxon>
        <taxon>Pseudomonadota</taxon>
        <taxon>Alphaproteobacteria</taxon>
        <taxon>Rhodospirillales</taxon>
        <taxon>Dongiaceae</taxon>
        <taxon>Hypericibacter</taxon>
    </lineage>
</organism>
<evidence type="ECO:0000256" key="1">
    <source>
        <dbReference type="ARBA" id="ARBA00006484"/>
    </source>
</evidence>
<dbReference type="AlphaFoldDB" id="A0A5J6N2J2"/>
<evidence type="ECO:0000313" key="4">
    <source>
        <dbReference type="Proteomes" id="UP000325797"/>
    </source>
</evidence>
<dbReference type="InterPro" id="IPR002347">
    <property type="entry name" value="SDR_fam"/>
</dbReference>
<dbReference type="PANTHER" id="PTHR42760">
    <property type="entry name" value="SHORT-CHAIN DEHYDROGENASES/REDUCTASES FAMILY MEMBER"/>
    <property type="match status" value="1"/>
</dbReference>
<dbReference type="Proteomes" id="UP000325797">
    <property type="component" value="Chromosome"/>
</dbReference>
<dbReference type="Pfam" id="PF13561">
    <property type="entry name" value="adh_short_C2"/>
    <property type="match status" value="1"/>
</dbReference>
<dbReference type="FunFam" id="3.40.50.720:FF:000084">
    <property type="entry name" value="Short-chain dehydrogenase reductase"/>
    <property type="match status" value="1"/>
</dbReference>
<evidence type="ECO:0000313" key="3">
    <source>
        <dbReference type="EMBL" id="QEX24172.1"/>
    </source>
</evidence>
<gene>
    <name evidence="3" type="ORF">FRZ61_41130</name>
</gene>
<name>A0A5J6N2J2_9PROT</name>
<dbReference type="RefSeq" id="WP_151119474.1">
    <property type="nucleotide sequence ID" value="NZ_CP042582.1"/>
</dbReference>
<dbReference type="Gene3D" id="3.40.50.720">
    <property type="entry name" value="NAD(P)-binding Rossmann-like Domain"/>
    <property type="match status" value="1"/>
</dbReference>
<dbReference type="SMART" id="SM00822">
    <property type="entry name" value="PKS_KR"/>
    <property type="match status" value="1"/>
</dbReference>
<evidence type="ECO:0000259" key="2">
    <source>
        <dbReference type="SMART" id="SM00822"/>
    </source>
</evidence>
<dbReference type="InterPro" id="IPR057326">
    <property type="entry name" value="KR_dom"/>
</dbReference>
<dbReference type="KEGG" id="hadh:FRZ61_41130"/>
<accession>A0A5J6N2J2</accession>
<proteinExistence type="inferred from homology"/>
<dbReference type="SUPFAM" id="SSF51735">
    <property type="entry name" value="NAD(P)-binding Rossmann-fold domains"/>
    <property type="match status" value="1"/>
</dbReference>
<comment type="similarity">
    <text evidence="1">Belongs to the short-chain dehydrogenases/reductases (SDR) family.</text>
</comment>
<dbReference type="EMBL" id="CP042582">
    <property type="protein sequence ID" value="QEX24172.1"/>
    <property type="molecule type" value="Genomic_DNA"/>
</dbReference>
<dbReference type="OrthoDB" id="9810734at2"/>
<dbReference type="PANTHER" id="PTHR42760:SF129">
    <property type="entry name" value="OXIDOREDUCTASE"/>
    <property type="match status" value="1"/>
</dbReference>
<feature type="domain" description="Ketoreductase" evidence="2">
    <location>
        <begin position="10"/>
        <end position="185"/>
    </location>
</feature>
<sequence>MATGSSAAGRRALITGGGAGIGAVTARLLIERGWRVALLDRDGTAAERTAAALGAGKARAYQGDVTDIASVETALDDMVKAWGGIDDLVNNAGTWDHAPLLELSVERWKKVFDVNFFAPIEISNAAVRRMGKGSAIVNVSSVLGQVSAPTRGPYCVSKAALISLTKMQAIEWAERGIRVNAIAPGYIMNEPVKALIAAGSFDTASIDRRTPMGRFGSEQEAAEGIAFLLAPDRASYVTGHTLEVNGGWTAYGFV</sequence>
<dbReference type="PRINTS" id="PR00081">
    <property type="entry name" value="GDHRDH"/>
</dbReference>
<dbReference type="InterPro" id="IPR036291">
    <property type="entry name" value="NAD(P)-bd_dom_sf"/>
</dbReference>
<dbReference type="GO" id="GO:0016616">
    <property type="term" value="F:oxidoreductase activity, acting on the CH-OH group of donors, NAD or NADP as acceptor"/>
    <property type="evidence" value="ECO:0007669"/>
    <property type="project" value="UniProtKB-ARBA"/>
</dbReference>
<dbReference type="PROSITE" id="PS00061">
    <property type="entry name" value="ADH_SHORT"/>
    <property type="match status" value="1"/>
</dbReference>
<keyword evidence="4" id="KW-1185">Reference proteome</keyword>
<protein>
    <recommendedName>
        <fullName evidence="2">Ketoreductase domain-containing protein</fullName>
    </recommendedName>
</protein>
<dbReference type="GO" id="GO:0030497">
    <property type="term" value="P:fatty acid elongation"/>
    <property type="evidence" value="ECO:0007669"/>
    <property type="project" value="TreeGrafter"/>
</dbReference>
<reference evidence="3 4" key="1">
    <citation type="submission" date="2019-08" db="EMBL/GenBank/DDBJ databases">
        <title>Hyperibacter terrae gen. nov., sp. nov. and Hyperibacter viscosus sp. nov., two new members in the family Rhodospirillaceae isolated from the rhizosphere of Hypericum perforatum.</title>
        <authorList>
            <person name="Noviana Z."/>
        </authorList>
    </citation>
    <scope>NUCLEOTIDE SEQUENCE [LARGE SCALE GENOMIC DNA]</scope>
    <source>
        <strain evidence="3 4">R5959</strain>
    </source>
</reference>
<dbReference type="InterPro" id="IPR020904">
    <property type="entry name" value="Sc_DH/Rdtase_CS"/>
</dbReference>